<evidence type="ECO:0000313" key="4">
    <source>
        <dbReference type="Proteomes" id="UP001163293"/>
    </source>
</evidence>
<name>A0AAX3EKH5_PAEUR</name>
<dbReference type="AlphaFoldDB" id="A0AAX3EKH5"/>
<proteinExistence type="predicted"/>
<organism evidence="3 4">
    <name type="scientific">Paenarthrobacter ureafaciens</name>
    <dbReference type="NCBI Taxonomy" id="37931"/>
    <lineage>
        <taxon>Bacteria</taxon>
        <taxon>Bacillati</taxon>
        <taxon>Actinomycetota</taxon>
        <taxon>Actinomycetes</taxon>
        <taxon>Micrococcales</taxon>
        <taxon>Micrococcaceae</taxon>
        <taxon>Paenarthrobacter</taxon>
    </lineage>
</organism>
<dbReference type="RefSeq" id="WP_069695392.1">
    <property type="nucleotide sequence ID" value="NZ_CP043010.1"/>
</dbReference>
<keyword evidence="4" id="KW-1185">Reference proteome</keyword>
<accession>A0AAX3EKH5</accession>
<evidence type="ECO:0000256" key="2">
    <source>
        <dbReference type="SAM" id="Phobius"/>
    </source>
</evidence>
<gene>
    <name evidence="3" type="ORF">NL394_04295</name>
</gene>
<evidence type="ECO:0000313" key="3">
    <source>
        <dbReference type="EMBL" id="UYV98456.1"/>
    </source>
</evidence>
<keyword evidence="2" id="KW-0812">Transmembrane</keyword>
<keyword evidence="2" id="KW-1133">Transmembrane helix</keyword>
<dbReference type="Proteomes" id="UP001163293">
    <property type="component" value="Chromosome"/>
</dbReference>
<reference evidence="3" key="1">
    <citation type="submission" date="2022-07" db="EMBL/GenBank/DDBJ databases">
        <authorList>
            <person name="Wu T."/>
        </authorList>
    </citation>
    <scope>NUCLEOTIDE SEQUENCE</scope>
    <source>
        <strain evidence="3">SD-1</strain>
    </source>
</reference>
<keyword evidence="2" id="KW-0472">Membrane</keyword>
<sequence>MKPTPSPSPIDVFVHKAPAADWEVWAAFAPLIAANIAALIAGSTLWQKGRADNRAEWWRRAQWALDASMSDEPKRAEMGQQAINFLGSSKLATPEDGVLLKIGTEDALEAADRARSAEAADGVTVTDGVEVQLTRVADPVAGRENGDDSNDDSRR</sequence>
<dbReference type="EMBL" id="CP101185">
    <property type="protein sequence ID" value="UYV98456.1"/>
    <property type="molecule type" value="Genomic_DNA"/>
</dbReference>
<feature type="transmembrane region" description="Helical" evidence="2">
    <location>
        <begin position="24"/>
        <end position="46"/>
    </location>
</feature>
<protein>
    <submittedName>
        <fullName evidence="3">Uncharacterized protein</fullName>
    </submittedName>
</protein>
<evidence type="ECO:0000256" key="1">
    <source>
        <dbReference type="SAM" id="MobiDB-lite"/>
    </source>
</evidence>
<feature type="region of interest" description="Disordered" evidence="1">
    <location>
        <begin position="134"/>
        <end position="155"/>
    </location>
</feature>